<comment type="caution">
    <text evidence="1">The sequence shown here is derived from an EMBL/GenBank/DDBJ whole genome shotgun (WGS) entry which is preliminary data.</text>
</comment>
<dbReference type="RefSeq" id="WP_112218500.1">
    <property type="nucleotide sequence ID" value="NZ_MVJN01000002.1"/>
</dbReference>
<gene>
    <name evidence="1" type="ORF">B1207_02905</name>
</gene>
<name>A0A364LM53_9GAMM</name>
<dbReference type="Gene3D" id="1.10.10.60">
    <property type="entry name" value="Homeodomain-like"/>
    <property type="match status" value="1"/>
</dbReference>
<dbReference type="Proteomes" id="UP000249458">
    <property type="component" value="Unassembled WGS sequence"/>
</dbReference>
<evidence type="ECO:0000313" key="1">
    <source>
        <dbReference type="EMBL" id="RAP37953.1"/>
    </source>
</evidence>
<dbReference type="InterPro" id="IPR048683">
    <property type="entry name" value="Sf6_terminase"/>
</dbReference>
<sequence>MKKNKAGRPGDYTQALGDLICERIATHSIGLQRLCDLYHDMPEKSTIRRWYLKYTQFRTQYAQAKALQVETLIDEIIDIADDASQDIDSSEKGRKFVIVNLLLDLD</sequence>
<reference evidence="1 2" key="1">
    <citation type="submission" date="2017-02" db="EMBL/GenBank/DDBJ databases">
        <title>Legionella quilivanii strain from human: case report and whole genome sequencing analysis.</title>
        <authorList>
            <person name="Lalancette C."/>
            <person name="Leduc J.-M."/>
            <person name="Levesque S."/>
            <person name="Fournier E."/>
            <person name="Saoud J."/>
            <person name="Faucher S.P."/>
            <person name="Bernard K."/>
            <person name="Martineau C."/>
            <person name="Longtin J."/>
        </authorList>
    </citation>
    <scope>NUCLEOTIDE SEQUENCE [LARGE SCALE GENOMIC DNA]</scope>
    <source>
        <strain evidence="1 2">ID143958</strain>
    </source>
</reference>
<evidence type="ECO:0000313" key="2">
    <source>
        <dbReference type="Proteomes" id="UP000249458"/>
    </source>
</evidence>
<accession>A0A364LM53</accession>
<dbReference type="AlphaFoldDB" id="A0A364LM53"/>
<proteinExistence type="predicted"/>
<dbReference type="EMBL" id="MVJN01000002">
    <property type="protein sequence ID" value="RAP37953.1"/>
    <property type="molecule type" value="Genomic_DNA"/>
</dbReference>
<organism evidence="1 2">
    <name type="scientific">Legionella quinlivanii</name>
    <dbReference type="NCBI Taxonomy" id="45073"/>
    <lineage>
        <taxon>Bacteria</taxon>
        <taxon>Pseudomonadati</taxon>
        <taxon>Pseudomonadota</taxon>
        <taxon>Gammaproteobacteria</taxon>
        <taxon>Legionellales</taxon>
        <taxon>Legionellaceae</taxon>
        <taxon>Legionella</taxon>
    </lineage>
</organism>
<protein>
    <submittedName>
        <fullName evidence="1">Uncharacterized protein</fullName>
    </submittedName>
</protein>
<dbReference type="Pfam" id="PF20901">
    <property type="entry name" value="Sf6_terminase"/>
    <property type="match status" value="1"/>
</dbReference>